<feature type="transmembrane region" description="Helical" evidence="1">
    <location>
        <begin position="221"/>
        <end position="240"/>
    </location>
</feature>
<feature type="transmembrane region" description="Helical" evidence="1">
    <location>
        <begin position="151"/>
        <end position="173"/>
    </location>
</feature>
<comment type="caution">
    <text evidence="2">The sequence shown here is derived from an EMBL/GenBank/DDBJ whole genome shotgun (WGS) entry which is preliminary data.</text>
</comment>
<dbReference type="AlphaFoldDB" id="A0A926DE59"/>
<keyword evidence="1" id="KW-0472">Membrane</keyword>
<keyword evidence="3" id="KW-1185">Reference proteome</keyword>
<dbReference type="RefSeq" id="WP_249299939.1">
    <property type="nucleotide sequence ID" value="NZ_JACRSP010000002.1"/>
</dbReference>
<evidence type="ECO:0000313" key="3">
    <source>
        <dbReference type="Proteomes" id="UP000620366"/>
    </source>
</evidence>
<dbReference type="EMBL" id="JACRSP010000002">
    <property type="protein sequence ID" value="MBC8536187.1"/>
    <property type="molecule type" value="Genomic_DNA"/>
</dbReference>
<gene>
    <name evidence="2" type="ORF">H8695_05710</name>
</gene>
<organism evidence="2 3">
    <name type="scientific">Feifania hominis</name>
    <dbReference type="NCBI Taxonomy" id="2763660"/>
    <lineage>
        <taxon>Bacteria</taxon>
        <taxon>Bacillati</taxon>
        <taxon>Bacillota</taxon>
        <taxon>Clostridia</taxon>
        <taxon>Eubacteriales</taxon>
        <taxon>Feifaniaceae</taxon>
        <taxon>Feifania</taxon>
    </lineage>
</organism>
<dbReference type="Proteomes" id="UP000620366">
    <property type="component" value="Unassembled WGS sequence"/>
</dbReference>
<name>A0A926DE59_9FIRM</name>
<accession>A0A926DE59</accession>
<feature type="transmembrane region" description="Helical" evidence="1">
    <location>
        <begin position="87"/>
        <end position="113"/>
    </location>
</feature>
<proteinExistence type="predicted"/>
<feature type="transmembrane region" description="Helical" evidence="1">
    <location>
        <begin position="119"/>
        <end position="139"/>
    </location>
</feature>
<sequence>MRENGYEMDDRDFDLAVHNGLSEPPPDDIVRGVTPWRQAMDDVLIGLALNAVTLNFWWLNYILPTAGLILMLLGFRRLRRENVWFKSCFVLTILRMALNGPMLALNATIFHGIFANGPLSGILTTTNIALLFAQFYCLWQGLRAVRRKAGLPAHAGAAAALMIWYLFICVLALLQYSGFLIGILLIVAYCFIIRNLFRLSRELDEAGYAVEPAAVRVPDRVLTAAILVCLAVGIGCGYLFGSRYPMQWAPVSSTEHAQVERIQSHLVSLGFPEAILQDLTVQDISDCEGALEVVTYSRDHAFNDGRSVTERRGDGVYHTRVYDVLELRLTGVAVKLPGEREQWKIFHHFIWNVNPGFCGTEAIQLWPAYRLAEGWCEAGAVTGRVLYTQDGQTYAAPYHSLGTETYAAVGPFGALFGNQTSTDVFATFSMPNSGERHRGYVSYSIAELNDGYIVDAWINYTHQQTLLQYPALTAKQQRMASTWDDGAFHTAQDALQFYPSDDGTQLIN</sequence>
<keyword evidence="1" id="KW-0812">Transmembrane</keyword>
<keyword evidence="1" id="KW-1133">Transmembrane helix</keyword>
<reference evidence="2" key="1">
    <citation type="submission" date="2020-08" db="EMBL/GenBank/DDBJ databases">
        <title>Genome public.</title>
        <authorList>
            <person name="Liu C."/>
            <person name="Sun Q."/>
        </authorList>
    </citation>
    <scope>NUCLEOTIDE SEQUENCE</scope>
    <source>
        <strain evidence="2">BX7</strain>
    </source>
</reference>
<evidence type="ECO:0000256" key="1">
    <source>
        <dbReference type="SAM" id="Phobius"/>
    </source>
</evidence>
<feature type="transmembrane region" description="Helical" evidence="1">
    <location>
        <begin position="179"/>
        <end position="197"/>
    </location>
</feature>
<feature type="transmembrane region" description="Helical" evidence="1">
    <location>
        <begin position="56"/>
        <end position="75"/>
    </location>
</feature>
<evidence type="ECO:0000313" key="2">
    <source>
        <dbReference type="EMBL" id="MBC8536187.1"/>
    </source>
</evidence>
<protein>
    <submittedName>
        <fullName evidence="2">Uncharacterized protein</fullName>
    </submittedName>
</protein>